<dbReference type="Pfam" id="PF05069">
    <property type="entry name" value="Phage_tail_S"/>
    <property type="match status" value="2"/>
</dbReference>
<organism evidence="2 3">
    <name type="scientific">Escherichia coli</name>
    <dbReference type="NCBI Taxonomy" id="562"/>
    <lineage>
        <taxon>Bacteria</taxon>
        <taxon>Pseudomonadati</taxon>
        <taxon>Pseudomonadota</taxon>
        <taxon>Gammaproteobacteria</taxon>
        <taxon>Enterobacterales</taxon>
        <taxon>Enterobacteriaceae</taxon>
        <taxon>Escherichia</taxon>
    </lineage>
</organism>
<feature type="region of interest" description="Disordered" evidence="1">
    <location>
        <begin position="35"/>
        <end position="55"/>
    </location>
</feature>
<evidence type="ECO:0000313" key="3">
    <source>
        <dbReference type="Proteomes" id="UP000555763"/>
    </source>
</evidence>
<proteinExistence type="predicted"/>
<reference evidence="2 3" key="1">
    <citation type="submission" date="2020-02" db="EMBL/GenBank/DDBJ databases">
        <authorList>
            <consortium name="PulseNet: The National Subtyping Network for Foodborne Disease Surveillance"/>
            <person name="Tarr C.L."/>
            <person name="Trees E."/>
            <person name="Katz L.S."/>
            <person name="Carleton-Romer H.A."/>
            <person name="Stroika S."/>
            <person name="Kucerova Z."/>
            <person name="Roache K.F."/>
            <person name="Sabol A.L."/>
            <person name="Besser J."/>
            <person name="Gerner-Smidt P."/>
        </authorList>
    </citation>
    <scope>NUCLEOTIDE SEQUENCE [LARGE SCALE GENOMIC DNA]</scope>
    <source>
        <strain evidence="2 3">PNUSAE002719</strain>
    </source>
</reference>
<gene>
    <name evidence="2" type="ORF">A5U30_004417</name>
</gene>
<dbReference type="NCBIfam" id="TIGR01635">
    <property type="entry name" value="tail_comp_S"/>
    <property type="match status" value="1"/>
</dbReference>
<name>A0A828NCV8_ECOLX</name>
<evidence type="ECO:0000256" key="1">
    <source>
        <dbReference type="SAM" id="MobiDB-lite"/>
    </source>
</evidence>
<dbReference type="RefSeq" id="WP_332379202.1">
    <property type="nucleotide sequence ID" value="NZ_JAVDCG010000056.1"/>
</dbReference>
<dbReference type="Proteomes" id="UP000555763">
    <property type="component" value="Unassembled WGS sequence"/>
</dbReference>
<dbReference type="AlphaFoldDB" id="A0A828NCV8"/>
<sequence>MNEHKLDAVFRDILAGMSAAGLSRTARQVGQAVRRSQQQRIRAQKSPDDTPWTPRKRQIQRVQQGIKFLWQPPAAGSQPMVRELKNWKHGTGRHGPHITGYDTDRRGIRTFYRADIEEYLEIRTRRVGQETSVRDRMFERLRRYVKILQADNEEVRVGFNGDPARIARVHHFGLRDNVVPGVTTQYPARELLGLSVKDKTMIRETLIRSLKGGMQ</sequence>
<dbReference type="EMBL" id="AATLZG010000037">
    <property type="protein sequence ID" value="EFM8156699.1"/>
    <property type="molecule type" value="Genomic_DNA"/>
</dbReference>
<comment type="caution">
    <text evidence="2">The sequence shown here is derived from an EMBL/GenBank/DDBJ whole genome shotgun (WGS) entry which is preliminary data.</text>
</comment>
<dbReference type="InterPro" id="IPR006522">
    <property type="entry name" value="Phage_virion_morphogenesis"/>
</dbReference>
<accession>A0A828NCV8</accession>
<protein>
    <submittedName>
        <fullName evidence="2">Phage virion morphogenesis protein</fullName>
    </submittedName>
</protein>
<evidence type="ECO:0000313" key="2">
    <source>
        <dbReference type="EMBL" id="EFM8156699.1"/>
    </source>
</evidence>